<evidence type="ECO:0008006" key="4">
    <source>
        <dbReference type="Google" id="ProtNLM"/>
    </source>
</evidence>
<dbReference type="OrthoDB" id="4413216at2"/>
<keyword evidence="1" id="KW-0472">Membrane</keyword>
<dbReference type="AlphaFoldDB" id="A0A0F6QX64"/>
<sequence length="146" mass="16756">MSLMKMGRGEVVRADVTTPFRALIFPLLELILITGLAWIAIGWADMQGIDAMLRNAIVVIWAALITWRFAMPVYHSRRKRFIVTNRRVIAREGKHIDSIPLSDIRGARRRRGGISLAIHGFERPMFFPQVPKSKQIEAIINEPRWP</sequence>
<dbReference type="RefSeq" id="WP_035106742.1">
    <property type="nucleotide sequence ID" value="NZ_CP011311.1"/>
</dbReference>
<dbReference type="Proteomes" id="UP000033566">
    <property type="component" value="Chromosome"/>
</dbReference>
<gene>
    <name evidence="2" type="ORF">UL81_02560</name>
</gene>
<evidence type="ECO:0000313" key="3">
    <source>
        <dbReference type="Proteomes" id="UP000033566"/>
    </source>
</evidence>
<proteinExistence type="predicted"/>
<reference evidence="2 3" key="1">
    <citation type="journal article" date="2015" name="Genome Announc.">
        <title>Complete Genome Sequence of Corynebacterium camporealensis DSM 44610, Isolated from the Milk of a Manchega Sheep with Subclinical Mastitis.</title>
        <authorList>
            <person name="Ruckert C."/>
            <person name="Albersmeier A."/>
            <person name="Winkler A."/>
            <person name="Tauch A."/>
        </authorList>
    </citation>
    <scope>NUCLEOTIDE SEQUENCE [LARGE SCALE GENOMIC DNA]</scope>
    <source>
        <strain evidence="2 3">DSM 44610</strain>
    </source>
</reference>
<protein>
    <recommendedName>
        <fullName evidence="4">Bacterial PH domain</fullName>
    </recommendedName>
</protein>
<dbReference type="KEGG" id="ccj:UL81_02560"/>
<feature type="transmembrane region" description="Helical" evidence="1">
    <location>
        <begin position="20"/>
        <end position="41"/>
    </location>
</feature>
<dbReference type="PATRIC" id="fig|161896.4.peg.503"/>
<evidence type="ECO:0000256" key="1">
    <source>
        <dbReference type="SAM" id="Phobius"/>
    </source>
</evidence>
<dbReference type="HOGENOM" id="CLU_115313_0_0_11"/>
<name>A0A0F6QX64_9CORY</name>
<organism evidence="2 3">
    <name type="scientific">Corynebacterium camporealensis</name>
    <dbReference type="NCBI Taxonomy" id="161896"/>
    <lineage>
        <taxon>Bacteria</taxon>
        <taxon>Bacillati</taxon>
        <taxon>Actinomycetota</taxon>
        <taxon>Actinomycetes</taxon>
        <taxon>Mycobacteriales</taxon>
        <taxon>Corynebacteriaceae</taxon>
        <taxon>Corynebacterium</taxon>
    </lineage>
</organism>
<feature type="transmembrane region" description="Helical" evidence="1">
    <location>
        <begin position="53"/>
        <end position="70"/>
    </location>
</feature>
<keyword evidence="1" id="KW-1133">Transmembrane helix</keyword>
<dbReference type="EMBL" id="CP011311">
    <property type="protein sequence ID" value="AKE38493.1"/>
    <property type="molecule type" value="Genomic_DNA"/>
</dbReference>
<accession>A0A0F6QX64</accession>
<keyword evidence="1" id="KW-0812">Transmembrane</keyword>
<keyword evidence="3" id="KW-1185">Reference proteome</keyword>
<evidence type="ECO:0000313" key="2">
    <source>
        <dbReference type="EMBL" id="AKE38493.1"/>
    </source>
</evidence>